<accession>A0ACA9MZZ6</accession>
<name>A0ACA9MZZ6_9GLOM</name>
<dbReference type="EMBL" id="CAJVPT010017194">
    <property type="protein sequence ID" value="CAG8624620.1"/>
    <property type="molecule type" value="Genomic_DNA"/>
</dbReference>
<feature type="non-terminal residue" evidence="1">
    <location>
        <position position="1"/>
    </location>
</feature>
<gene>
    <name evidence="1" type="ORF">ACOLOM_LOCUS7449</name>
</gene>
<protein>
    <submittedName>
        <fullName evidence="1">14273_t:CDS:1</fullName>
    </submittedName>
</protein>
<evidence type="ECO:0000313" key="1">
    <source>
        <dbReference type="EMBL" id="CAG8624620.1"/>
    </source>
</evidence>
<organism evidence="1 2">
    <name type="scientific">Acaulospora colombiana</name>
    <dbReference type="NCBI Taxonomy" id="27376"/>
    <lineage>
        <taxon>Eukaryota</taxon>
        <taxon>Fungi</taxon>
        <taxon>Fungi incertae sedis</taxon>
        <taxon>Mucoromycota</taxon>
        <taxon>Glomeromycotina</taxon>
        <taxon>Glomeromycetes</taxon>
        <taxon>Diversisporales</taxon>
        <taxon>Acaulosporaceae</taxon>
        <taxon>Acaulospora</taxon>
    </lineage>
</organism>
<keyword evidence="2" id="KW-1185">Reference proteome</keyword>
<sequence>PNEDEDRVNPDERKPQRLWDKRIQRDDEFSDSDDEGEGGRKFRSNGDVEMDISAATTIMTGDGKQQTSGNKRTTVETGEEPNFAGSQMSQKRGA</sequence>
<evidence type="ECO:0000313" key="2">
    <source>
        <dbReference type="Proteomes" id="UP000789525"/>
    </source>
</evidence>
<dbReference type="Proteomes" id="UP000789525">
    <property type="component" value="Unassembled WGS sequence"/>
</dbReference>
<comment type="caution">
    <text evidence="1">The sequence shown here is derived from an EMBL/GenBank/DDBJ whole genome shotgun (WGS) entry which is preliminary data.</text>
</comment>
<proteinExistence type="predicted"/>
<reference evidence="1" key="1">
    <citation type="submission" date="2021-06" db="EMBL/GenBank/DDBJ databases">
        <authorList>
            <person name="Kallberg Y."/>
            <person name="Tangrot J."/>
            <person name="Rosling A."/>
        </authorList>
    </citation>
    <scope>NUCLEOTIDE SEQUENCE</scope>
    <source>
        <strain evidence="1">CL356</strain>
    </source>
</reference>